<name>B2VZ64_PYRTR</name>
<evidence type="ECO:0000313" key="2">
    <source>
        <dbReference type="Proteomes" id="UP000001471"/>
    </source>
</evidence>
<accession>B2VZ64</accession>
<dbReference type="AlphaFoldDB" id="B2VZ64"/>
<dbReference type="HOGENOM" id="CLU_1993768_0_0_1"/>
<gene>
    <name evidence="1" type="ORF">PTRG_02704</name>
</gene>
<protein>
    <submittedName>
        <fullName evidence="1">Uncharacterized protein</fullName>
    </submittedName>
</protein>
<sequence length="125" mass="13726">MILNNPQFLIRYGRHDNSDVGELASIASVRRMFLVLKTSLHRVVLTDNLLSKSNKHSNISITKALGATKRFSDSFQTHTYPLPPHSLPTGRPHDVALACLPGPHDILIKVGAASYCHTDYVLAPG</sequence>
<proteinExistence type="predicted"/>
<dbReference type="InParanoid" id="B2VZ64"/>
<dbReference type="EMBL" id="DS231616">
    <property type="protein sequence ID" value="EDU45227.1"/>
    <property type="molecule type" value="Genomic_DNA"/>
</dbReference>
<evidence type="ECO:0000313" key="1">
    <source>
        <dbReference type="EMBL" id="EDU45227.1"/>
    </source>
</evidence>
<reference evidence="2" key="1">
    <citation type="journal article" date="2013" name="G3 (Bethesda)">
        <title>Comparative genomics of a plant-pathogenic fungus, Pyrenophora tritici-repentis, reveals transduplication and the impact of repeat elements on pathogenicity and population divergence.</title>
        <authorList>
            <person name="Manning V.A."/>
            <person name="Pandelova I."/>
            <person name="Dhillon B."/>
            <person name="Wilhelm L.J."/>
            <person name="Goodwin S.B."/>
            <person name="Berlin A.M."/>
            <person name="Figueroa M."/>
            <person name="Freitag M."/>
            <person name="Hane J.K."/>
            <person name="Henrissat B."/>
            <person name="Holman W.H."/>
            <person name="Kodira C.D."/>
            <person name="Martin J."/>
            <person name="Oliver R.P."/>
            <person name="Robbertse B."/>
            <person name="Schackwitz W."/>
            <person name="Schwartz D.C."/>
            <person name="Spatafora J.W."/>
            <person name="Turgeon B.G."/>
            <person name="Yandava C."/>
            <person name="Young S."/>
            <person name="Zhou S."/>
            <person name="Zeng Q."/>
            <person name="Grigoriev I.V."/>
            <person name="Ma L.-J."/>
            <person name="Ciuffetti L.M."/>
        </authorList>
    </citation>
    <scope>NUCLEOTIDE SEQUENCE [LARGE SCALE GENOMIC DNA]</scope>
    <source>
        <strain evidence="2">Pt-1C-BFP</strain>
    </source>
</reference>
<organism evidence="1 2">
    <name type="scientific">Pyrenophora tritici-repentis (strain Pt-1C-BFP)</name>
    <name type="common">Wheat tan spot fungus</name>
    <name type="synonym">Drechslera tritici-repentis</name>
    <dbReference type="NCBI Taxonomy" id="426418"/>
    <lineage>
        <taxon>Eukaryota</taxon>
        <taxon>Fungi</taxon>
        <taxon>Dikarya</taxon>
        <taxon>Ascomycota</taxon>
        <taxon>Pezizomycotina</taxon>
        <taxon>Dothideomycetes</taxon>
        <taxon>Pleosporomycetidae</taxon>
        <taxon>Pleosporales</taxon>
        <taxon>Pleosporineae</taxon>
        <taxon>Pleosporaceae</taxon>
        <taxon>Pyrenophora</taxon>
    </lineage>
</organism>
<dbReference type="Proteomes" id="UP000001471">
    <property type="component" value="Unassembled WGS sequence"/>
</dbReference>